<accession>A0A1H0CPF0</accession>
<reference evidence="3 4" key="1">
    <citation type="submission" date="2016-10" db="EMBL/GenBank/DDBJ databases">
        <authorList>
            <person name="de Groot N.N."/>
        </authorList>
    </citation>
    <scope>NUCLEOTIDE SEQUENCE [LARGE SCALE GENOMIC DNA]</scope>
    <source>
        <strain evidence="3 4">CGMCC 1.5012</strain>
    </source>
</reference>
<evidence type="ECO:0000256" key="2">
    <source>
        <dbReference type="SAM" id="Phobius"/>
    </source>
</evidence>
<name>A0A1H0CPF0_9FIRM</name>
<organism evidence="3 4">
    <name type="scientific">Acetanaerobacterium elongatum</name>
    <dbReference type="NCBI Taxonomy" id="258515"/>
    <lineage>
        <taxon>Bacteria</taxon>
        <taxon>Bacillati</taxon>
        <taxon>Bacillota</taxon>
        <taxon>Clostridia</taxon>
        <taxon>Eubacteriales</taxon>
        <taxon>Oscillospiraceae</taxon>
        <taxon>Acetanaerobacterium</taxon>
    </lineage>
</organism>
<feature type="region of interest" description="Disordered" evidence="1">
    <location>
        <begin position="216"/>
        <end position="260"/>
    </location>
</feature>
<sequence>MQAMNFLIGFIGVMLSISAVLGILFYILNAISYYTISKNRGYDKPWLAWIPVASDYLKGAVADDINRRKGKASNFRTWLLVLSIVTSFSGVIVIVLGIVFGLGTAFSSGFDQLPNFFQHRGFYRSFSASGPSGLFMTLSPLFSLLLNAVAIGFSVVMYIVLYKTFEDYTPQNAVMFLLLSIFISVTYPFLLLSIRNKPAVSIYGSSNAAPNWNWAPPQQPYGTTPPPYYGQGNAVPPVQQENVQQSSVPFTNDNDEPKQQ</sequence>
<protein>
    <submittedName>
        <fullName evidence="3">Uncharacterized protein</fullName>
    </submittedName>
</protein>
<keyword evidence="2" id="KW-0812">Transmembrane</keyword>
<feature type="transmembrane region" description="Helical" evidence="2">
    <location>
        <begin position="6"/>
        <end position="28"/>
    </location>
</feature>
<evidence type="ECO:0000256" key="1">
    <source>
        <dbReference type="SAM" id="MobiDB-lite"/>
    </source>
</evidence>
<gene>
    <name evidence="3" type="ORF">SAMN05192585_12422</name>
</gene>
<keyword evidence="2" id="KW-0472">Membrane</keyword>
<evidence type="ECO:0000313" key="3">
    <source>
        <dbReference type="EMBL" id="SDN59738.1"/>
    </source>
</evidence>
<dbReference type="RefSeq" id="WP_092641234.1">
    <property type="nucleotide sequence ID" value="NZ_FNID01000024.1"/>
</dbReference>
<proteinExistence type="predicted"/>
<evidence type="ECO:0000313" key="4">
    <source>
        <dbReference type="Proteomes" id="UP000199182"/>
    </source>
</evidence>
<feature type="compositionally biased region" description="Pro residues" evidence="1">
    <location>
        <begin position="217"/>
        <end position="228"/>
    </location>
</feature>
<dbReference type="OrthoDB" id="2881369at2"/>
<feature type="compositionally biased region" description="Polar residues" evidence="1">
    <location>
        <begin position="239"/>
        <end position="252"/>
    </location>
</feature>
<keyword evidence="2" id="KW-1133">Transmembrane helix</keyword>
<feature type="transmembrane region" description="Helical" evidence="2">
    <location>
        <begin position="141"/>
        <end position="161"/>
    </location>
</feature>
<dbReference type="EMBL" id="FNID01000024">
    <property type="protein sequence ID" value="SDN59738.1"/>
    <property type="molecule type" value="Genomic_DNA"/>
</dbReference>
<dbReference type="Proteomes" id="UP000199182">
    <property type="component" value="Unassembled WGS sequence"/>
</dbReference>
<dbReference type="AlphaFoldDB" id="A0A1H0CPF0"/>
<feature type="transmembrane region" description="Helical" evidence="2">
    <location>
        <begin position="77"/>
        <end position="106"/>
    </location>
</feature>
<feature type="transmembrane region" description="Helical" evidence="2">
    <location>
        <begin position="173"/>
        <end position="194"/>
    </location>
</feature>
<keyword evidence="4" id="KW-1185">Reference proteome</keyword>